<comment type="subcellular location">
    <subcellularLocation>
        <location evidence="1">Endomembrane system</location>
    </subcellularLocation>
</comment>
<proteinExistence type="predicted"/>
<sequence>MKRDYDYLFKIVIIGDTNVGKSCLLIRFADDCFTENYITTIGVDFRFRTLKVEEKNVKLQIWDTAGQERYRTITNAYYRGSDAIVLVADCSNKQSFDNIPDWLEEVSKYAEDDIRKVLLVNKSEIDDDLKQVTASDIEKMAKQYDLEILSVSAKSGKGVDESFVKVTKSLMDKRDKEEEGGFKKVTPKGRSKLYAKKKKTTTSCC</sequence>
<dbReference type="SMART" id="SM00173">
    <property type="entry name" value="RAS"/>
    <property type="match status" value="1"/>
</dbReference>
<keyword evidence="2" id="KW-0547">Nucleotide-binding</keyword>
<protein>
    <submittedName>
        <fullName evidence="5">Uncharacterized protein</fullName>
    </submittedName>
</protein>
<dbReference type="PROSITE" id="PS51419">
    <property type="entry name" value="RAB"/>
    <property type="match status" value="1"/>
</dbReference>
<evidence type="ECO:0000256" key="4">
    <source>
        <dbReference type="ARBA" id="ARBA00023136"/>
    </source>
</evidence>
<accession>A0AAD2D4E1</accession>
<dbReference type="Gene3D" id="3.40.50.300">
    <property type="entry name" value="P-loop containing nucleotide triphosphate hydrolases"/>
    <property type="match status" value="1"/>
</dbReference>
<dbReference type="InterPro" id="IPR005225">
    <property type="entry name" value="Small_GTP-bd"/>
</dbReference>
<dbReference type="GO" id="GO:0005525">
    <property type="term" value="F:GTP binding"/>
    <property type="evidence" value="ECO:0007669"/>
    <property type="project" value="UniProtKB-KW"/>
</dbReference>
<dbReference type="SMART" id="SM00176">
    <property type="entry name" value="RAN"/>
    <property type="match status" value="1"/>
</dbReference>
<gene>
    <name evidence="5" type="ORF">ECRASSUSDP1_LOCUS22112</name>
</gene>
<dbReference type="PRINTS" id="PR00449">
    <property type="entry name" value="RASTRNSFRMNG"/>
</dbReference>
<dbReference type="Pfam" id="PF00071">
    <property type="entry name" value="Ras"/>
    <property type="match status" value="1"/>
</dbReference>
<dbReference type="InterPro" id="IPR050227">
    <property type="entry name" value="Rab"/>
</dbReference>
<name>A0AAD2D4E1_EUPCR</name>
<keyword evidence="6" id="KW-1185">Reference proteome</keyword>
<comment type="caution">
    <text evidence="5">The sequence shown here is derived from an EMBL/GenBank/DDBJ whole genome shotgun (WGS) entry which is preliminary data.</text>
</comment>
<evidence type="ECO:0000256" key="3">
    <source>
        <dbReference type="ARBA" id="ARBA00023134"/>
    </source>
</evidence>
<dbReference type="PROSITE" id="PS51420">
    <property type="entry name" value="RHO"/>
    <property type="match status" value="1"/>
</dbReference>
<evidence type="ECO:0000256" key="1">
    <source>
        <dbReference type="ARBA" id="ARBA00004308"/>
    </source>
</evidence>
<dbReference type="SMART" id="SM00175">
    <property type="entry name" value="RAB"/>
    <property type="match status" value="1"/>
</dbReference>
<dbReference type="SMART" id="SM00177">
    <property type="entry name" value="ARF"/>
    <property type="match status" value="1"/>
</dbReference>
<keyword evidence="4" id="KW-0472">Membrane</keyword>
<evidence type="ECO:0000256" key="2">
    <source>
        <dbReference type="ARBA" id="ARBA00022741"/>
    </source>
</evidence>
<dbReference type="GO" id="GO:0012505">
    <property type="term" value="C:endomembrane system"/>
    <property type="evidence" value="ECO:0007669"/>
    <property type="project" value="UniProtKB-SubCell"/>
</dbReference>
<organism evidence="5 6">
    <name type="scientific">Euplotes crassus</name>
    <dbReference type="NCBI Taxonomy" id="5936"/>
    <lineage>
        <taxon>Eukaryota</taxon>
        <taxon>Sar</taxon>
        <taxon>Alveolata</taxon>
        <taxon>Ciliophora</taxon>
        <taxon>Intramacronucleata</taxon>
        <taxon>Spirotrichea</taxon>
        <taxon>Hypotrichia</taxon>
        <taxon>Euplotida</taxon>
        <taxon>Euplotidae</taxon>
        <taxon>Moneuplotes</taxon>
    </lineage>
</organism>
<dbReference type="FunFam" id="3.40.50.300:FF:000586">
    <property type="entry name" value="Rab family GTPase"/>
    <property type="match status" value="1"/>
</dbReference>
<dbReference type="NCBIfam" id="TIGR00231">
    <property type="entry name" value="small_GTP"/>
    <property type="match status" value="1"/>
</dbReference>
<dbReference type="AlphaFoldDB" id="A0AAD2D4E1"/>
<evidence type="ECO:0000313" key="6">
    <source>
        <dbReference type="Proteomes" id="UP001295684"/>
    </source>
</evidence>
<dbReference type="SMART" id="SM00174">
    <property type="entry name" value="RHO"/>
    <property type="match status" value="1"/>
</dbReference>
<dbReference type="GO" id="GO:0003924">
    <property type="term" value="F:GTPase activity"/>
    <property type="evidence" value="ECO:0007669"/>
    <property type="project" value="InterPro"/>
</dbReference>
<dbReference type="EMBL" id="CAMPGE010022646">
    <property type="protein sequence ID" value="CAI2380674.1"/>
    <property type="molecule type" value="Genomic_DNA"/>
</dbReference>
<dbReference type="InterPro" id="IPR027417">
    <property type="entry name" value="P-loop_NTPase"/>
</dbReference>
<keyword evidence="3" id="KW-0342">GTP-binding</keyword>
<reference evidence="5" key="1">
    <citation type="submission" date="2023-07" db="EMBL/GenBank/DDBJ databases">
        <authorList>
            <consortium name="AG Swart"/>
            <person name="Singh M."/>
            <person name="Singh A."/>
            <person name="Seah K."/>
            <person name="Emmerich C."/>
        </authorList>
    </citation>
    <scope>NUCLEOTIDE SEQUENCE</scope>
    <source>
        <strain evidence="5">DP1</strain>
    </source>
</reference>
<dbReference type="PANTHER" id="PTHR47977">
    <property type="entry name" value="RAS-RELATED PROTEIN RAB"/>
    <property type="match status" value="1"/>
</dbReference>
<dbReference type="InterPro" id="IPR001806">
    <property type="entry name" value="Small_GTPase"/>
</dbReference>
<dbReference type="SUPFAM" id="SSF52540">
    <property type="entry name" value="P-loop containing nucleoside triphosphate hydrolases"/>
    <property type="match status" value="1"/>
</dbReference>
<dbReference type="PROSITE" id="PS51417">
    <property type="entry name" value="ARF"/>
    <property type="match status" value="1"/>
</dbReference>
<evidence type="ECO:0000313" key="5">
    <source>
        <dbReference type="EMBL" id="CAI2380674.1"/>
    </source>
</evidence>
<dbReference type="Proteomes" id="UP001295684">
    <property type="component" value="Unassembled WGS sequence"/>
</dbReference>
<dbReference type="PROSITE" id="PS51421">
    <property type="entry name" value="RAS"/>
    <property type="match status" value="1"/>
</dbReference>